<sequence length="618" mass="67033">MQICEASRRSNAMPRRHREVVPRWCVTLSLLLAVHLRGVTEKGWVSSGWRQQSLGVPARISAKRPRLICKAAGSSESDVYDIVVVGSGIAGLSAAAMLAMYGYRVLICEAHEHPGGAAHGFTRRVKDVGTFRFDSGPSLFSGMSVPSANPLQQVLDSVGETPEWLPYDRWKMYLPGDKLFDVGSGDATAFGRELARASGNAAEAEIWDRLRAANKPLGELIAAVPPIALRADIGAAQTLLPYLGRMDPLSGLAMVMSGISPSAPFSDVLKAGQVPENSLTGWFFDFLAFALQGLPASATQAAGVSFMMREFFAPGAVMDYPKGGSGALVDALLRAVEKRGGELRLRTRVEKLTVDKTGRCTGVELKGGKALEARVAVLCNADVWNTSSKLLPEEWRPKVRGSSLDVEGVPMCPSFMHLHLGFRTEGLDLEAMGVHHITAADLQAPVDATDNLVFISIPSAIDDTAAPKGYATLHAYLPATEPYDAWAGMDRRSDEYKRKKEERAAPLWKAVERVIPDIQSRLVVRMVGTPLTHERFLNRYRGTYGPAYRAGIQSYPSPQTPLRGLWCIGEGSFPGIGVPAVAGNAAGVANTIAPLEMHQRLLERLRKAELLVPDRDWK</sequence>
<organism evidence="2 3">
    <name type="scientific">Symbiodinium microadriaticum</name>
    <name type="common">Dinoflagellate</name>
    <name type="synonym">Zooxanthella microadriatica</name>
    <dbReference type="NCBI Taxonomy" id="2951"/>
    <lineage>
        <taxon>Eukaryota</taxon>
        <taxon>Sar</taxon>
        <taxon>Alveolata</taxon>
        <taxon>Dinophyceae</taxon>
        <taxon>Suessiales</taxon>
        <taxon>Symbiodiniaceae</taxon>
        <taxon>Symbiodinium</taxon>
    </lineage>
</organism>
<dbReference type="AlphaFoldDB" id="A0A1Q9E7B3"/>
<proteinExistence type="predicted"/>
<keyword evidence="3" id="KW-1185">Reference proteome</keyword>
<dbReference type="PANTHER" id="PTHR46313:SF3">
    <property type="entry name" value="PROLYCOPENE ISOMERASE, CHLOROPLASTIC"/>
    <property type="match status" value="1"/>
</dbReference>
<reference evidence="2 3" key="1">
    <citation type="submission" date="2016-02" db="EMBL/GenBank/DDBJ databases">
        <title>Genome analysis of coral dinoflagellate symbionts highlights evolutionary adaptations to a symbiotic lifestyle.</title>
        <authorList>
            <person name="Aranda M."/>
            <person name="Li Y."/>
            <person name="Liew Y.J."/>
            <person name="Baumgarten S."/>
            <person name="Simakov O."/>
            <person name="Wilson M."/>
            <person name="Piel J."/>
            <person name="Ashoor H."/>
            <person name="Bougouffa S."/>
            <person name="Bajic V.B."/>
            <person name="Ryu T."/>
            <person name="Ravasi T."/>
            <person name="Bayer T."/>
            <person name="Micklem G."/>
            <person name="Kim H."/>
            <person name="Bhak J."/>
            <person name="Lajeunesse T.C."/>
            <person name="Voolstra C.R."/>
        </authorList>
    </citation>
    <scope>NUCLEOTIDE SEQUENCE [LARGE SCALE GENOMIC DNA]</scope>
    <source>
        <strain evidence="2 3">CCMP2467</strain>
    </source>
</reference>
<dbReference type="GO" id="GO:0016853">
    <property type="term" value="F:isomerase activity"/>
    <property type="evidence" value="ECO:0007669"/>
    <property type="project" value="UniProtKB-KW"/>
</dbReference>
<dbReference type="PANTHER" id="PTHR46313">
    <property type="match status" value="1"/>
</dbReference>
<dbReference type="InterPro" id="IPR045892">
    <property type="entry name" value="CrtISO-like"/>
</dbReference>
<evidence type="ECO:0000313" key="2">
    <source>
        <dbReference type="EMBL" id="OLQ03313.1"/>
    </source>
</evidence>
<dbReference type="Pfam" id="PF01593">
    <property type="entry name" value="Amino_oxidase"/>
    <property type="match status" value="1"/>
</dbReference>
<dbReference type="EMBL" id="LSRX01000239">
    <property type="protein sequence ID" value="OLQ03313.1"/>
    <property type="molecule type" value="Genomic_DNA"/>
</dbReference>
<evidence type="ECO:0000313" key="3">
    <source>
        <dbReference type="Proteomes" id="UP000186817"/>
    </source>
</evidence>
<dbReference type="InterPro" id="IPR036188">
    <property type="entry name" value="FAD/NAD-bd_sf"/>
</dbReference>
<dbReference type="GO" id="GO:0016116">
    <property type="term" value="P:carotenoid metabolic process"/>
    <property type="evidence" value="ECO:0007669"/>
    <property type="project" value="InterPro"/>
</dbReference>
<dbReference type="SUPFAM" id="SSF51905">
    <property type="entry name" value="FAD/NAD(P)-binding domain"/>
    <property type="match status" value="1"/>
</dbReference>
<feature type="domain" description="Amine oxidase" evidence="1">
    <location>
        <begin position="89"/>
        <end position="571"/>
    </location>
</feature>
<accession>A0A1Q9E7B3</accession>
<comment type="caution">
    <text evidence="2">The sequence shown here is derived from an EMBL/GenBank/DDBJ whole genome shotgun (WGS) entry which is preliminary data.</text>
</comment>
<evidence type="ECO:0000259" key="1">
    <source>
        <dbReference type="Pfam" id="PF01593"/>
    </source>
</evidence>
<gene>
    <name evidence="2" type="primary">CRTISO</name>
    <name evidence="2" type="ORF">AK812_SmicGene13735</name>
</gene>
<dbReference type="OrthoDB" id="7777654at2759"/>
<dbReference type="Proteomes" id="UP000186817">
    <property type="component" value="Unassembled WGS sequence"/>
</dbReference>
<dbReference type="InterPro" id="IPR002937">
    <property type="entry name" value="Amino_oxidase"/>
</dbReference>
<dbReference type="GO" id="GO:0016491">
    <property type="term" value="F:oxidoreductase activity"/>
    <property type="evidence" value="ECO:0007669"/>
    <property type="project" value="InterPro"/>
</dbReference>
<name>A0A1Q9E7B3_SYMMI</name>
<dbReference type="Gene3D" id="3.50.50.60">
    <property type="entry name" value="FAD/NAD(P)-binding domain"/>
    <property type="match status" value="2"/>
</dbReference>
<protein>
    <submittedName>
        <fullName evidence="2">Prolycopene isomerase, chloroplastic</fullName>
    </submittedName>
</protein>
<dbReference type="OMA" id="GPSFYCG"/>
<keyword evidence="2" id="KW-0413">Isomerase</keyword>